<keyword evidence="7 8" id="KW-0315">Glutamine amidotransferase</keyword>
<evidence type="ECO:0000313" key="9">
    <source>
        <dbReference type="EMBL" id="PUA34043.1"/>
    </source>
</evidence>
<keyword evidence="3 8" id="KW-0547">Nucleotide-binding</keyword>
<evidence type="ECO:0000256" key="5">
    <source>
        <dbReference type="ARBA" id="ARBA00022801"/>
    </source>
</evidence>
<dbReference type="InterPro" id="IPR029062">
    <property type="entry name" value="Class_I_gatase-like"/>
</dbReference>
<dbReference type="GO" id="GO:0004359">
    <property type="term" value="F:glutaminase activity"/>
    <property type="evidence" value="ECO:0007669"/>
    <property type="project" value="UniProtKB-EC"/>
</dbReference>
<dbReference type="GO" id="GO:0006189">
    <property type="term" value="P:'de novo' IMP biosynthetic process"/>
    <property type="evidence" value="ECO:0007669"/>
    <property type="project" value="UniProtKB-UniRule"/>
</dbReference>
<sequence>MGKVAIVKFPGTNCDWDVLHAVKTVSKLQSEVVWYKEFQPNGWDAIIIPGGFSYGDWLRAGAIAAKTTAAEKIAESVEKGTPVLGICNGFQILTEGGVLPGALAPNACGRFVCRWVKLRVHKPKGPWLALVNDGAELHMPVAHAEGRYVISEEGFKELVSTSSIIKYVSGWNPNGSAYDVAGVTNPEGTALGLMPHPERAAEDELTPRGFRAGGRVIFESIAHSLKKGW</sequence>
<keyword evidence="2 8" id="KW-0436">Ligase</keyword>
<comment type="catalytic activity">
    <reaction evidence="8">
        <text>L-glutamine + H2O = L-glutamate + NH4(+)</text>
        <dbReference type="Rhea" id="RHEA:15889"/>
        <dbReference type="ChEBI" id="CHEBI:15377"/>
        <dbReference type="ChEBI" id="CHEBI:28938"/>
        <dbReference type="ChEBI" id="CHEBI:29985"/>
        <dbReference type="ChEBI" id="CHEBI:58359"/>
        <dbReference type="EC" id="3.5.1.2"/>
    </reaction>
</comment>
<evidence type="ECO:0000256" key="6">
    <source>
        <dbReference type="ARBA" id="ARBA00022840"/>
    </source>
</evidence>
<keyword evidence="4 8" id="KW-0658">Purine biosynthesis</keyword>
<gene>
    <name evidence="8" type="primary">purQ</name>
    <name evidence="9" type="ORF">B7O98_01120</name>
</gene>
<comment type="pathway">
    <text evidence="8">Purine metabolism; IMP biosynthesis via de novo pathway; 5-amino-1-(5-phospho-D-ribosyl)imidazole from N(2)-formyl-N(1)-(5-phospho-D-ribosyl)glycinamide: step 1/2.</text>
</comment>
<dbReference type="Pfam" id="PF13507">
    <property type="entry name" value="GATase_5"/>
    <property type="match status" value="1"/>
</dbReference>
<dbReference type="EC" id="3.5.1.2" evidence="8"/>
<evidence type="ECO:0000256" key="8">
    <source>
        <dbReference type="HAMAP-Rule" id="MF_00421"/>
    </source>
</evidence>
<proteinExistence type="inferred from homology"/>
<evidence type="ECO:0000313" key="10">
    <source>
        <dbReference type="Proteomes" id="UP000244093"/>
    </source>
</evidence>
<dbReference type="UniPathway" id="UPA00074">
    <property type="reaction ID" value="UER00128"/>
</dbReference>
<dbReference type="NCBIfam" id="NF002957">
    <property type="entry name" value="PRK03619.1"/>
    <property type="match status" value="1"/>
</dbReference>
<protein>
    <recommendedName>
        <fullName evidence="8">Phosphoribosylformylglycinamidine synthase subunit PurQ</fullName>
        <shortName evidence="8">FGAM synthase</shortName>
        <ecNumber evidence="8">6.3.5.3</ecNumber>
    </recommendedName>
    <alternativeName>
        <fullName evidence="8">Formylglycinamide ribonucleotide amidotransferase subunit I</fullName>
        <shortName evidence="8">FGAR amidotransferase I</shortName>
        <shortName evidence="8">FGAR-AT I</shortName>
    </alternativeName>
    <alternativeName>
        <fullName evidence="8">Glutaminase PurQ</fullName>
        <ecNumber evidence="8">3.5.1.2</ecNumber>
    </alternativeName>
    <alternativeName>
        <fullName evidence="8">Phosphoribosylformylglycinamidine synthase subunit I</fullName>
    </alternativeName>
</protein>
<accession>A0A2R7Y957</accession>
<dbReference type="GO" id="GO:0004642">
    <property type="term" value="F:phosphoribosylformylglycinamidine synthase activity"/>
    <property type="evidence" value="ECO:0007669"/>
    <property type="project" value="UniProtKB-UniRule"/>
</dbReference>
<dbReference type="SMART" id="SM01211">
    <property type="entry name" value="GATase_5"/>
    <property type="match status" value="1"/>
</dbReference>
<dbReference type="PANTHER" id="PTHR47552">
    <property type="entry name" value="PHOSPHORIBOSYLFORMYLGLYCINAMIDINE SYNTHASE SUBUNIT PURQ"/>
    <property type="match status" value="1"/>
</dbReference>
<organism evidence="9 10">
    <name type="scientific">Zestosphaera tikiterensis</name>
    <dbReference type="NCBI Taxonomy" id="1973259"/>
    <lineage>
        <taxon>Archaea</taxon>
        <taxon>Thermoproteota</taxon>
        <taxon>Thermoprotei</taxon>
        <taxon>Desulfurococcales</taxon>
        <taxon>Desulfurococcaceae</taxon>
        <taxon>Zestosphaera</taxon>
    </lineage>
</organism>
<reference evidence="9 10" key="1">
    <citation type="journal article" date="2018" name="Syst. Appl. Microbiol.">
        <title>A new symbiotic nanoarchaeote (Candidatus Nanoclepta minutus) and its host (Zestosphaera tikiterensis gen. nov., sp. nov.) from a New Zealand hot spring.</title>
        <authorList>
            <person name="St John E."/>
            <person name="Liu Y."/>
            <person name="Podar M."/>
            <person name="Stott M.B."/>
            <person name="Meneghin J."/>
            <person name="Chen Z."/>
            <person name="Lagutin K."/>
            <person name="Mitchell K."/>
            <person name="Reysenbach A.L."/>
        </authorList>
    </citation>
    <scope>NUCLEOTIDE SEQUENCE [LARGE SCALE GENOMIC DNA]</scope>
    <source>
        <strain evidence="9">NZ3</strain>
    </source>
</reference>
<comment type="catalytic activity">
    <reaction evidence="8">
        <text>N(2)-formyl-N(1)-(5-phospho-beta-D-ribosyl)glycinamide + L-glutamine + ATP + H2O = 2-formamido-N(1)-(5-O-phospho-beta-D-ribosyl)acetamidine + L-glutamate + ADP + phosphate + H(+)</text>
        <dbReference type="Rhea" id="RHEA:17129"/>
        <dbReference type="ChEBI" id="CHEBI:15377"/>
        <dbReference type="ChEBI" id="CHEBI:15378"/>
        <dbReference type="ChEBI" id="CHEBI:29985"/>
        <dbReference type="ChEBI" id="CHEBI:30616"/>
        <dbReference type="ChEBI" id="CHEBI:43474"/>
        <dbReference type="ChEBI" id="CHEBI:58359"/>
        <dbReference type="ChEBI" id="CHEBI:147286"/>
        <dbReference type="ChEBI" id="CHEBI:147287"/>
        <dbReference type="ChEBI" id="CHEBI:456216"/>
        <dbReference type="EC" id="6.3.5.3"/>
    </reaction>
</comment>
<keyword evidence="6 8" id="KW-0067">ATP-binding</keyword>
<dbReference type="InterPro" id="IPR010075">
    <property type="entry name" value="PRibForGlyAmidine_synth_PurQ"/>
</dbReference>
<evidence type="ECO:0000256" key="1">
    <source>
        <dbReference type="ARBA" id="ARBA00022490"/>
    </source>
</evidence>
<comment type="caution">
    <text evidence="9">The sequence shown here is derived from an EMBL/GenBank/DDBJ whole genome shotgun (WGS) entry which is preliminary data.</text>
</comment>
<dbReference type="SUPFAM" id="SSF52317">
    <property type="entry name" value="Class I glutamine amidotransferase-like"/>
    <property type="match status" value="1"/>
</dbReference>
<keyword evidence="5 8" id="KW-0378">Hydrolase</keyword>
<dbReference type="PANTHER" id="PTHR47552:SF1">
    <property type="entry name" value="PHOSPHORIBOSYLFORMYLGLYCINAMIDINE SYNTHASE SUBUNIT PURQ"/>
    <property type="match status" value="1"/>
</dbReference>
<feature type="active site" evidence="8">
    <location>
        <position position="196"/>
    </location>
</feature>
<dbReference type="GO" id="GO:0005737">
    <property type="term" value="C:cytoplasm"/>
    <property type="evidence" value="ECO:0007669"/>
    <property type="project" value="UniProtKB-SubCell"/>
</dbReference>
<evidence type="ECO:0000256" key="4">
    <source>
        <dbReference type="ARBA" id="ARBA00022755"/>
    </source>
</evidence>
<dbReference type="CDD" id="cd01740">
    <property type="entry name" value="GATase1_FGAR_AT"/>
    <property type="match status" value="1"/>
</dbReference>
<keyword evidence="1 8" id="KW-0963">Cytoplasm</keyword>
<evidence type="ECO:0000256" key="7">
    <source>
        <dbReference type="ARBA" id="ARBA00022962"/>
    </source>
</evidence>
<dbReference type="AlphaFoldDB" id="A0A2R7Y957"/>
<dbReference type="PROSITE" id="PS51273">
    <property type="entry name" value="GATASE_TYPE_1"/>
    <property type="match status" value="1"/>
</dbReference>
<feature type="active site" evidence="8">
    <location>
        <position position="198"/>
    </location>
</feature>
<comment type="subunit">
    <text evidence="8">Part of the FGAM synthase complex composed of 1 PurL, 1 PurQ and 2 PurS subunits.</text>
</comment>
<dbReference type="EMBL" id="NBVN01000001">
    <property type="protein sequence ID" value="PUA34043.1"/>
    <property type="molecule type" value="Genomic_DNA"/>
</dbReference>
<dbReference type="Gene3D" id="3.40.50.880">
    <property type="match status" value="1"/>
</dbReference>
<evidence type="ECO:0000256" key="2">
    <source>
        <dbReference type="ARBA" id="ARBA00022598"/>
    </source>
</evidence>
<comment type="function">
    <text evidence="8">Part of the phosphoribosylformylglycinamidine synthase complex involved in the purines biosynthetic pathway. Catalyzes the ATP-dependent conversion of formylglycinamide ribonucleotide (FGAR) and glutamine to yield formylglycinamidine ribonucleotide (FGAM) and glutamate. The FGAM synthase complex is composed of three subunits. PurQ produces an ammonia molecule by converting glutamine to glutamate. PurL transfers the ammonia molecule to FGAR to form FGAM in an ATP-dependent manner. PurS interacts with PurQ and PurL and is thought to assist in the transfer of the ammonia molecule from PurQ to PurL.</text>
</comment>
<feature type="active site" description="Nucleophile" evidence="8">
    <location>
        <position position="87"/>
    </location>
</feature>
<comment type="subcellular location">
    <subcellularLocation>
        <location evidence="8">Cytoplasm</location>
    </subcellularLocation>
</comment>
<dbReference type="NCBIfam" id="TIGR01737">
    <property type="entry name" value="FGAM_synth_I"/>
    <property type="match status" value="1"/>
</dbReference>
<dbReference type="Proteomes" id="UP000244093">
    <property type="component" value="Unassembled WGS sequence"/>
</dbReference>
<name>A0A2R7Y957_9CREN</name>
<dbReference type="PIRSF" id="PIRSF001586">
    <property type="entry name" value="FGAM_synth_I"/>
    <property type="match status" value="1"/>
</dbReference>
<dbReference type="HAMAP" id="MF_00421">
    <property type="entry name" value="PurQ"/>
    <property type="match status" value="1"/>
</dbReference>
<dbReference type="EC" id="6.3.5.3" evidence="8"/>
<evidence type="ECO:0000256" key="3">
    <source>
        <dbReference type="ARBA" id="ARBA00022741"/>
    </source>
</evidence>
<dbReference type="GO" id="GO:0005524">
    <property type="term" value="F:ATP binding"/>
    <property type="evidence" value="ECO:0007669"/>
    <property type="project" value="UniProtKB-KW"/>
</dbReference>